<evidence type="ECO:0000313" key="4">
    <source>
        <dbReference type="Proteomes" id="UP000237271"/>
    </source>
</evidence>
<dbReference type="SUPFAM" id="SSF49303">
    <property type="entry name" value="beta-Galactosidase/glucuronidase domain"/>
    <property type="match status" value="1"/>
</dbReference>
<dbReference type="InterPro" id="IPR017853">
    <property type="entry name" value="GH"/>
</dbReference>
<dbReference type="GO" id="GO:0005975">
    <property type="term" value="P:carbohydrate metabolic process"/>
    <property type="evidence" value="ECO:0007669"/>
    <property type="project" value="InterPro"/>
</dbReference>
<dbReference type="AlphaFoldDB" id="A0A2P4XP68"/>
<feature type="domain" description="Glycoside hydrolase family 2 immunoglobulin-like beta-sandwich" evidence="2">
    <location>
        <begin position="13"/>
        <end position="58"/>
    </location>
</feature>
<dbReference type="InterPro" id="IPR036156">
    <property type="entry name" value="Beta-gal/glucu_dom_sf"/>
</dbReference>
<keyword evidence="4" id="KW-1185">Reference proteome</keyword>
<dbReference type="Gene3D" id="3.20.20.80">
    <property type="entry name" value="Glycosidases"/>
    <property type="match status" value="1"/>
</dbReference>
<proteinExistence type="predicted"/>
<dbReference type="InterPro" id="IPR013783">
    <property type="entry name" value="Ig-like_fold"/>
</dbReference>
<dbReference type="InterPro" id="IPR050887">
    <property type="entry name" value="Beta-mannosidase_GH2"/>
</dbReference>
<dbReference type="GO" id="GO:0006516">
    <property type="term" value="P:glycoprotein catabolic process"/>
    <property type="evidence" value="ECO:0007669"/>
    <property type="project" value="TreeGrafter"/>
</dbReference>
<dbReference type="EMBL" id="NCKW01009280">
    <property type="protein sequence ID" value="POM67365.1"/>
    <property type="molecule type" value="Genomic_DNA"/>
</dbReference>
<dbReference type="PANTHER" id="PTHR43730:SF1">
    <property type="entry name" value="BETA-MANNOSIDASE"/>
    <property type="match status" value="1"/>
</dbReference>
<sequence length="270" mass="30816">MTIPADWKEEASVDLTFQLQNPKLWWPTGYGEAYLYDVRVDAWNAEFSSTLSQKNGIRLVELIQDDTNAGNVTGKTFYFRINRVPVFIKGANWIPTDSFPTRTKASTVRHLLESMRAANMNMVRVWGGGRYESDLFYSECDRLGILVWQELMFACGMYPRDTGFLENALKEVNFQVRRLRKYTSIAIWGGNNENENMMEQFVEAPIFPPGTTFNRDIAVTDFTKLFVDLIHPAVVAIDSSRPFVDTSPSNGLYSVDPYVKRWGPTNGVAF</sequence>
<evidence type="ECO:0000313" key="3">
    <source>
        <dbReference type="EMBL" id="POM67365.1"/>
    </source>
</evidence>
<feature type="non-terminal residue" evidence="3">
    <location>
        <position position="270"/>
    </location>
</feature>
<accession>A0A2P4XP68</accession>
<keyword evidence="1" id="KW-0378">Hydrolase</keyword>
<dbReference type="Pfam" id="PF00703">
    <property type="entry name" value="Glyco_hydro_2"/>
    <property type="match status" value="1"/>
</dbReference>
<dbReference type="GO" id="GO:0004567">
    <property type="term" value="F:beta-mannosidase activity"/>
    <property type="evidence" value="ECO:0007669"/>
    <property type="project" value="TreeGrafter"/>
</dbReference>
<evidence type="ECO:0000256" key="1">
    <source>
        <dbReference type="ARBA" id="ARBA00023295"/>
    </source>
</evidence>
<organism evidence="3 4">
    <name type="scientific">Phytophthora palmivora</name>
    <dbReference type="NCBI Taxonomy" id="4796"/>
    <lineage>
        <taxon>Eukaryota</taxon>
        <taxon>Sar</taxon>
        <taxon>Stramenopiles</taxon>
        <taxon>Oomycota</taxon>
        <taxon>Peronosporomycetes</taxon>
        <taxon>Peronosporales</taxon>
        <taxon>Peronosporaceae</taxon>
        <taxon>Phytophthora</taxon>
    </lineage>
</organism>
<gene>
    <name evidence="3" type="ORF">PHPALM_16658</name>
</gene>
<dbReference type="OrthoDB" id="2866996at2759"/>
<dbReference type="PANTHER" id="PTHR43730">
    <property type="entry name" value="BETA-MANNOSIDASE"/>
    <property type="match status" value="1"/>
</dbReference>
<protein>
    <submittedName>
        <fullName evidence="3">Beta-mannosidase</fullName>
    </submittedName>
</protein>
<evidence type="ECO:0000259" key="2">
    <source>
        <dbReference type="Pfam" id="PF00703"/>
    </source>
</evidence>
<keyword evidence="1" id="KW-0326">Glycosidase</keyword>
<comment type="caution">
    <text evidence="3">The sequence shown here is derived from an EMBL/GenBank/DDBJ whole genome shotgun (WGS) entry which is preliminary data.</text>
</comment>
<dbReference type="Proteomes" id="UP000237271">
    <property type="component" value="Unassembled WGS sequence"/>
</dbReference>
<name>A0A2P4XP68_9STRA</name>
<dbReference type="Gene3D" id="2.60.40.10">
    <property type="entry name" value="Immunoglobulins"/>
    <property type="match status" value="1"/>
</dbReference>
<reference evidence="3 4" key="1">
    <citation type="journal article" date="2017" name="Genome Biol. Evol.">
        <title>Phytophthora megakarya and P. palmivora, closely related causal agents of cacao black pod rot, underwent increases in genome sizes and gene numbers by different mechanisms.</title>
        <authorList>
            <person name="Ali S.S."/>
            <person name="Shao J."/>
            <person name="Lary D.J."/>
            <person name="Kronmiller B."/>
            <person name="Shen D."/>
            <person name="Strem M.D."/>
            <person name="Amoako-Attah I."/>
            <person name="Akrofi A.Y."/>
            <person name="Begoude B.A."/>
            <person name="Ten Hoopen G.M."/>
            <person name="Coulibaly K."/>
            <person name="Kebe B.I."/>
            <person name="Melnick R.L."/>
            <person name="Guiltinan M.J."/>
            <person name="Tyler B.M."/>
            <person name="Meinhardt L.W."/>
            <person name="Bailey B.A."/>
        </authorList>
    </citation>
    <scope>NUCLEOTIDE SEQUENCE [LARGE SCALE GENOMIC DNA]</scope>
    <source>
        <strain evidence="4">sbr112.9</strain>
    </source>
</reference>
<dbReference type="InterPro" id="IPR006102">
    <property type="entry name" value="Ig-like_GH2"/>
</dbReference>
<dbReference type="SUPFAM" id="SSF51445">
    <property type="entry name" value="(Trans)glycosidases"/>
    <property type="match status" value="1"/>
</dbReference>